<dbReference type="OrthoDB" id="1844152at2759"/>
<comment type="similarity">
    <text evidence="2 5">Belongs to the cytochrome P450 family.</text>
</comment>
<dbReference type="AlphaFoldDB" id="A0A2P6NBU7"/>
<evidence type="ECO:0000256" key="5">
    <source>
        <dbReference type="RuleBase" id="RU000461"/>
    </source>
</evidence>
<keyword evidence="6" id="KW-1133">Transmembrane helix</keyword>
<dbReference type="SUPFAM" id="SSF48264">
    <property type="entry name" value="Cytochrome P450"/>
    <property type="match status" value="2"/>
</dbReference>
<dbReference type="EMBL" id="MDYQ01000125">
    <property type="protein sequence ID" value="PRP81436.1"/>
    <property type="molecule type" value="Genomic_DNA"/>
</dbReference>
<dbReference type="Gene3D" id="1.10.630.10">
    <property type="entry name" value="Cytochrome P450"/>
    <property type="match status" value="2"/>
</dbReference>
<evidence type="ECO:0000256" key="4">
    <source>
        <dbReference type="PIRSR" id="PIRSR602401-1"/>
    </source>
</evidence>
<reference evidence="7 8" key="1">
    <citation type="journal article" date="2018" name="Genome Biol. Evol.">
        <title>Multiple Roots of Fruiting Body Formation in Amoebozoa.</title>
        <authorList>
            <person name="Hillmann F."/>
            <person name="Forbes G."/>
            <person name="Novohradska S."/>
            <person name="Ferling I."/>
            <person name="Riege K."/>
            <person name="Groth M."/>
            <person name="Westermann M."/>
            <person name="Marz M."/>
            <person name="Spaller T."/>
            <person name="Winckler T."/>
            <person name="Schaap P."/>
            <person name="Glockner G."/>
        </authorList>
    </citation>
    <scope>NUCLEOTIDE SEQUENCE [LARGE SCALE GENOMIC DNA]</scope>
    <source>
        <strain evidence="7 8">Jena</strain>
    </source>
</reference>
<sequence length="555" mass="63254">MDGLPQSFVLFATISILFIAFALNVSGRRSSKIPYIGPNGWFTAWLGPLIFLGKARDMVVTGYKKHKYFQVPDMRRSYLALSDQKMIEELRRAPDEDVNFMPAMEEALDLRVLMGDAVMDNMWHTEVIRNKLTRALPGLFGDIIDEIRVSFESHIPSKIDGDWASVPALETIMQVVSQVTNRIFVGVPLCRDQEWKKLNINYTMEIAKGSLFLGLVPKFLRPQAARLLRGLKEGERMGQKLLRPLVEERMRNLDENPESSRPNDMLQWLLEHARENVPEEYNLMAVTQRMLSVNFAAIHTSSMSFTQALFTLAAHPDWADIMRREVLEVTTEHGWSKLSMIRLRKVDSFLKESQRVNGLSALTMDRRVMRQEGFTFSNGTHVPHGHHIGVASGGIHMDPKIYESPEEFKPFRFADLRDGDGEGEKHQLVATSTEYLPFGHGRHACGGIHMDPKIYENPEEFKPFRFADLRDGDGEGEKHQLVATSTEYLPFGHGRHACPGRFFAANELKAMLAHVLLTYDVKTEVEGQRPSDMWFSAHCLPNQTAKILFKKRAIN</sequence>
<keyword evidence="3 4" id="KW-0479">Metal-binding</keyword>
<dbReference type="CDD" id="cd11041">
    <property type="entry name" value="CYP503A1-like"/>
    <property type="match status" value="1"/>
</dbReference>
<dbReference type="GO" id="GO:0004497">
    <property type="term" value="F:monooxygenase activity"/>
    <property type="evidence" value="ECO:0007669"/>
    <property type="project" value="UniProtKB-KW"/>
</dbReference>
<keyword evidence="6" id="KW-0472">Membrane</keyword>
<keyword evidence="4 5" id="KW-0349">Heme</keyword>
<dbReference type="GO" id="GO:0020037">
    <property type="term" value="F:heme binding"/>
    <property type="evidence" value="ECO:0007669"/>
    <property type="project" value="InterPro"/>
</dbReference>
<keyword evidence="5" id="KW-0503">Monooxygenase</keyword>
<name>A0A2P6NBU7_9EUKA</name>
<evidence type="ECO:0000256" key="3">
    <source>
        <dbReference type="ARBA" id="ARBA00022723"/>
    </source>
</evidence>
<keyword evidence="4 5" id="KW-0408">Iron</keyword>
<keyword evidence="6" id="KW-0812">Transmembrane</keyword>
<evidence type="ECO:0000256" key="1">
    <source>
        <dbReference type="ARBA" id="ARBA00001971"/>
    </source>
</evidence>
<evidence type="ECO:0000256" key="2">
    <source>
        <dbReference type="ARBA" id="ARBA00010617"/>
    </source>
</evidence>
<keyword evidence="8" id="KW-1185">Reference proteome</keyword>
<dbReference type="InterPro" id="IPR001128">
    <property type="entry name" value="Cyt_P450"/>
</dbReference>
<dbReference type="InterPro" id="IPR002401">
    <property type="entry name" value="Cyt_P450_E_grp-I"/>
</dbReference>
<proteinExistence type="inferred from homology"/>
<dbReference type="InParanoid" id="A0A2P6NBU7"/>
<gene>
    <name evidence="7" type="ORF">PROFUN_10966</name>
</gene>
<organism evidence="7 8">
    <name type="scientific">Planoprotostelium fungivorum</name>
    <dbReference type="NCBI Taxonomy" id="1890364"/>
    <lineage>
        <taxon>Eukaryota</taxon>
        <taxon>Amoebozoa</taxon>
        <taxon>Evosea</taxon>
        <taxon>Variosea</taxon>
        <taxon>Cavosteliida</taxon>
        <taxon>Cavosteliaceae</taxon>
        <taxon>Planoprotostelium</taxon>
    </lineage>
</organism>
<evidence type="ECO:0000256" key="6">
    <source>
        <dbReference type="SAM" id="Phobius"/>
    </source>
</evidence>
<dbReference type="Proteomes" id="UP000241769">
    <property type="component" value="Unassembled WGS sequence"/>
</dbReference>
<comment type="caution">
    <text evidence="7">The sequence shown here is derived from an EMBL/GenBank/DDBJ whole genome shotgun (WGS) entry which is preliminary data.</text>
</comment>
<dbReference type="GO" id="GO:0016705">
    <property type="term" value="F:oxidoreductase activity, acting on paired donors, with incorporation or reduction of molecular oxygen"/>
    <property type="evidence" value="ECO:0007669"/>
    <property type="project" value="InterPro"/>
</dbReference>
<protein>
    <recommendedName>
        <fullName evidence="9">Cytochrome P450</fullName>
    </recommendedName>
</protein>
<accession>A0A2P6NBU7</accession>
<feature type="binding site" description="axial binding residue" evidence="4">
    <location>
        <position position="498"/>
    </location>
    <ligand>
        <name>heme</name>
        <dbReference type="ChEBI" id="CHEBI:30413"/>
    </ligand>
    <ligandPart>
        <name>Fe</name>
        <dbReference type="ChEBI" id="CHEBI:18248"/>
    </ligandPart>
</feature>
<dbReference type="InterPro" id="IPR036396">
    <property type="entry name" value="Cyt_P450_sf"/>
</dbReference>
<comment type="cofactor">
    <cofactor evidence="1 4">
        <name>heme</name>
        <dbReference type="ChEBI" id="CHEBI:30413"/>
    </cofactor>
</comment>
<dbReference type="PROSITE" id="PS00086">
    <property type="entry name" value="CYTOCHROME_P450"/>
    <property type="match status" value="1"/>
</dbReference>
<keyword evidence="5" id="KW-0560">Oxidoreductase</keyword>
<feature type="transmembrane region" description="Helical" evidence="6">
    <location>
        <begin position="6"/>
        <end position="25"/>
    </location>
</feature>
<evidence type="ECO:0008006" key="9">
    <source>
        <dbReference type="Google" id="ProtNLM"/>
    </source>
</evidence>
<evidence type="ECO:0000313" key="7">
    <source>
        <dbReference type="EMBL" id="PRP81436.1"/>
    </source>
</evidence>
<dbReference type="PRINTS" id="PR00463">
    <property type="entry name" value="EP450I"/>
</dbReference>
<dbReference type="InterPro" id="IPR017972">
    <property type="entry name" value="Cyt_P450_CS"/>
</dbReference>
<dbReference type="STRING" id="1890364.A0A2P6NBU7"/>
<dbReference type="GO" id="GO:0005506">
    <property type="term" value="F:iron ion binding"/>
    <property type="evidence" value="ECO:0007669"/>
    <property type="project" value="InterPro"/>
</dbReference>
<evidence type="ECO:0000313" key="8">
    <source>
        <dbReference type="Proteomes" id="UP000241769"/>
    </source>
</evidence>
<dbReference type="Pfam" id="PF00067">
    <property type="entry name" value="p450"/>
    <property type="match status" value="1"/>
</dbReference>
<dbReference type="PANTHER" id="PTHR46206">
    <property type="entry name" value="CYTOCHROME P450"/>
    <property type="match status" value="1"/>
</dbReference>